<gene>
    <name evidence="8" type="ORF">BCR34DRAFT_364737</name>
</gene>
<evidence type="ECO:0000313" key="8">
    <source>
        <dbReference type="EMBL" id="ORY09850.1"/>
    </source>
</evidence>
<keyword evidence="9" id="KW-1185">Reference proteome</keyword>
<name>A0A1Y1ZHV6_9PLEO</name>
<feature type="transmembrane region" description="Helical" evidence="6">
    <location>
        <begin position="57"/>
        <end position="78"/>
    </location>
</feature>
<dbReference type="PANTHER" id="PTHR23502:SF68">
    <property type="entry name" value="MULTIDRUG TRANSPORTER, PUTATIVE (AFU_ORTHOLOGUE AFUA_3G01120)-RELATED"/>
    <property type="match status" value="1"/>
</dbReference>
<dbReference type="EMBL" id="MCFA01000081">
    <property type="protein sequence ID" value="ORY09850.1"/>
    <property type="molecule type" value="Genomic_DNA"/>
</dbReference>
<dbReference type="STRING" id="1231657.A0A1Y1ZHV6"/>
<dbReference type="GO" id="GO:0022857">
    <property type="term" value="F:transmembrane transporter activity"/>
    <property type="evidence" value="ECO:0007669"/>
    <property type="project" value="InterPro"/>
</dbReference>
<comment type="similarity">
    <text evidence="2">Belongs to the major facilitator superfamily.</text>
</comment>
<evidence type="ECO:0000256" key="5">
    <source>
        <dbReference type="ARBA" id="ARBA00023136"/>
    </source>
</evidence>
<proteinExistence type="inferred from homology"/>
<evidence type="ECO:0000256" key="4">
    <source>
        <dbReference type="ARBA" id="ARBA00022989"/>
    </source>
</evidence>
<keyword evidence="3 6" id="KW-0812">Transmembrane</keyword>
<protein>
    <submittedName>
        <fullName evidence="8">Major facilitator superfamily domain-containing protein</fullName>
    </submittedName>
</protein>
<dbReference type="SUPFAM" id="SSF103473">
    <property type="entry name" value="MFS general substrate transporter"/>
    <property type="match status" value="1"/>
</dbReference>
<dbReference type="InterPro" id="IPR011701">
    <property type="entry name" value="MFS"/>
</dbReference>
<evidence type="ECO:0000259" key="7">
    <source>
        <dbReference type="PROSITE" id="PS50850"/>
    </source>
</evidence>
<feature type="domain" description="Major facilitator superfamily (MFS) profile" evidence="7">
    <location>
        <begin position="1"/>
        <end position="207"/>
    </location>
</feature>
<reference evidence="8 9" key="1">
    <citation type="submission" date="2016-07" db="EMBL/GenBank/DDBJ databases">
        <title>Pervasive Adenine N6-methylation of Active Genes in Fungi.</title>
        <authorList>
            <consortium name="DOE Joint Genome Institute"/>
            <person name="Mondo S.J."/>
            <person name="Dannebaum R.O."/>
            <person name="Kuo R.C."/>
            <person name="Labutti K."/>
            <person name="Haridas S."/>
            <person name="Kuo A."/>
            <person name="Salamov A."/>
            <person name="Ahrendt S.R."/>
            <person name="Lipzen A."/>
            <person name="Sullivan W."/>
            <person name="Andreopoulos W.B."/>
            <person name="Clum A."/>
            <person name="Lindquist E."/>
            <person name="Daum C."/>
            <person name="Ramamoorthy G.K."/>
            <person name="Gryganskyi A."/>
            <person name="Culley D."/>
            <person name="Magnuson J.K."/>
            <person name="James T.Y."/>
            <person name="O'Malley M.A."/>
            <person name="Stajich J.E."/>
            <person name="Spatafora J.W."/>
            <person name="Visel A."/>
            <person name="Grigoriev I.V."/>
        </authorList>
    </citation>
    <scope>NUCLEOTIDE SEQUENCE [LARGE SCALE GENOMIC DNA]</scope>
    <source>
        <strain evidence="8 9">CBS 115471</strain>
    </source>
</reference>
<dbReference type="Pfam" id="PF07690">
    <property type="entry name" value="MFS_1"/>
    <property type="match status" value="1"/>
</dbReference>
<dbReference type="InterPro" id="IPR036259">
    <property type="entry name" value="MFS_trans_sf"/>
</dbReference>
<sequence>MAIVGRPLRPQRMVFQKEVASRLYRGVAHLDMPLASSTHTPATPLIAEEFSTSASRVSLTVAVYVLGFAAGPFLWLPLSKLYGRLPVYNAANVLLLIGSIVCALAPALAWLVVFRFVAGSAAACALTQGSGTIADIIAKEERGKTMSIMAFGTVWAPSIGPAIGGRVAEAFGWRACFWLLAFLVSCGDEYLDDGPCPEYCPRSHSIP</sequence>
<dbReference type="OrthoDB" id="3936150at2759"/>
<dbReference type="PROSITE" id="PS50850">
    <property type="entry name" value="MFS"/>
    <property type="match status" value="1"/>
</dbReference>
<comment type="caution">
    <text evidence="8">The sequence shown here is derived from an EMBL/GenBank/DDBJ whole genome shotgun (WGS) entry which is preliminary data.</text>
</comment>
<dbReference type="InterPro" id="IPR020846">
    <property type="entry name" value="MFS_dom"/>
</dbReference>
<dbReference type="AlphaFoldDB" id="A0A1Y1ZHV6"/>
<dbReference type="GO" id="GO:0016020">
    <property type="term" value="C:membrane"/>
    <property type="evidence" value="ECO:0007669"/>
    <property type="project" value="UniProtKB-SubCell"/>
</dbReference>
<keyword evidence="5 6" id="KW-0472">Membrane</keyword>
<keyword evidence="4 6" id="KW-1133">Transmembrane helix</keyword>
<evidence type="ECO:0000256" key="6">
    <source>
        <dbReference type="SAM" id="Phobius"/>
    </source>
</evidence>
<accession>A0A1Y1ZHV6</accession>
<evidence type="ECO:0000256" key="2">
    <source>
        <dbReference type="ARBA" id="ARBA00008335"/>
    </source>
</evidence>
<evidence type="ECO:0000256" key="3">
    <source>
        <dbReference type="ARBA" id="ARBA00022692"/>
    </source>
</evidence>
<evidence type="ECO:0000313" key="9">
    <source>
        <dbReference type="Proteomes" id="UP000193144"/>
    </source>
</evidence>
<organism evidence="8 9">
    <name type="scientific">Clohesyomyces aquaticus</name>
    <dbReference type="NCBI Taxonomy" id="1231657"/>
    <lineage>
        <taxon>Eukaryota</taxon>
        <taxon>Fungi</taxon>
        <taxon>Dikarya</taxon>
        <taxon>Ascomycota</taxon>
        <taxon>Pezizomycotina</taxon>
        <taxon>Dothideomycetes</taxon>
        <taxon>Pleosporomycetidae</taxon>
        <taxon>Pleosporales</taxon>
        <taxon>Lindgomycetaceae</taxon>
        <taxon>Clohesyomyces</taxon>
    </lineage>
</organism>
<dbReference type="Proteomes" id="UP000193144">
    <property type="component" value="Unassembled WGS sequence"/>
</dbReference>
<evidence type="ECO:0000256" key="1">
    <source>
        <dbReference type="ARBA" id="ARBA00004141"/>
    </source>
</evidence>
<dbReference type="Gene3D" id="1.20.1720.10">
    <property type="entry name" value="Multidrug resistance protein D"/>
    <property type="match status" value="1"/>
</dbReference>
<feature type="transmembrane region" description="Helical" evidence="6">
    <location>
        <begin position="90"/>
        <end position="113"/>
    </location>
</feature>
<comment type="subcellular location">
    <subcellularLocation>
        <location evidence="1">Membrane</location>
        <topology evidence="1">Multi-pass membrane protein</topology>
    </subcellularLocation>
</comment>
<dbReference type="PANTHER" id="PTHR23502">
    <property type="entry name" value="MAJOR FACILITATOR SUPERFAMILY"/>
    <property type="match status" value="1"/>
</dbReference>